<accession>A0ABR4PH13</accession>
<keyword evidence="2" id="KW-0378">Hydrolase</keyword>
<evidence type="ECO:0000259" key="1">
    <source>
        <dbReference type="Pfam" id="PF01738"/>
    </source>
</evidence>
<comment type="caution">
    <text evidence="2">The sequence shown here is derived from an EMBL/GenBank/DDBJ whole genome shotgun (WGS) entry which is preliminary data.</text>
</comment>
<reference evidence="2 3" key="1">
    <citation type="submission" date="2024-06" db="EMBL/GenBank/DDBJ databases">
        <title>Complete genome of Phlyctema vagabunda strain 19-DSS-EL-015.</title>
        <authorList>
            <person name="Fiorenzani C."/>
        </authorList>
    </citation>
    <scope>NUCLEOTIDE SEQUENCE [LARGE SCALE GENOMIC DNA]</scope>
    <source>
        <strain evidence="2 3">19-DSS-EL-015</strain>
    </source>
</reference>
<proteinExistence type="predicted"/>
<dbReference type="InterPro" id="IPR029058">
    <property type="entry name" value="AB_hydrolase_fold"/>
</dbReference>
<evidence type="ECO:0000313" key="3">
    <source>
        <dbReference type="Proteomes" id="UP001629113"/>
    </source>
</evidence>
<dbReference type="GO" id="GO:0016787">
    <property type="term" value="F:hydrolase activity"/>
    <property type="evidence" value="ECO:0007669"/>
    <property type="project" value="UniProtKB-KW"/>
</dbReference>
<gene>
    <name evidence="2" type="ORF">PVAG01_06768</name>
</gene>
<dbReference type="Gene3D" id="3.40.50.1820">
    <property type="entry name" value="alpha/beta hydrolase"/>
    <property type="match status" value="1"/>
</dbReference>
<dbReference type="Proteomes" id="UP001629113">
    <property type="component" value="Unassembled WGS sequence"/>
</dbReference>
<keyword evidence="3" id="KW-1185">Reference proteome</keyword>
<name>A0ABR4PH13_9HELO</name>
<dbReference type="Pfam" id="PF01738">
    <property type="entry name" value="DLH"/>
    <property type="match status" value="1"/>
</dbReference>
<sequence>MAGGPCIDCFSGFVHEGTPQGEVSKIHGLDVYVTEPDAGVKPKGLIVIITDAFGMQFVNNKILADRYAKRGGFVVYVPDFMAGRPLPLTANGLTEKLMKRTSWLGMLYKPILLLQALAVALPWLYSSRASVCRPRVISFFQALRSSPAPFPTNDLKVGAAGFCWGGRYAVQLAQDAPSTRVHRNAAGSSSQALLPLVDCAFTAHPSFLKVPQDMEKVTLPLSVTVGDNDMVLKGPHAFLAKEVLEKKKAGDHEVVILPGAKHGFAIRFDPKDQVQMEYAEQAELQAIAWFNRWFST</sequence>
<organism evidence="2 3">
    <name type="scientific">Phlyctema vagabunda</name>
    <dbReference type="NCBI Taxonomy" id="108571"/>
    <lineage>
        <taxon>Eukaryota</taxon>
        <taxon>Fungi</taxon>
        <taxon>Dikarya</taxon>
        <taxon>Ascomycota</taxon>
        <taxon>Pezizomycotina</taxon>
        <taxon>Leotiomycetes</taxon>
        <taxon>Helotiales</taxon>
        <taxon>Dermateaceae</taxon>
        <taxon>Phlyctema</taxon>
    </lineage>
</organism>
<evidence type="ECO:0000313" key="2">
    <source>
        <dbReference type="EMBL" id="KAL3422612.1"/>
    </source>
</evidence>
<protein>
    <submittedName>
        <fullName evidence="2">Dienelactone hydrolase family protein</fullName>
    </submittedName>
</protein>
<dbReference type="PANTHER" id="PTHR17630:SF105">
    <property type="entry name" value="DIENELACTONE HYDROLASE FAMILY PROTEIN (AFU_ORTHOLOGUE AFUA_4G08790)"/>
    <property type="match status" value="1"/>
</dbReference>
<dbReference type="InterPro" id="IPR002925">
    <property type="entry name" value="Dienelactn_hydro"/>
</dbReference>
<feature type="domain" description="Dienelactone hydrolase" evidence="1">
    <location>
        <begin position="30"/>
        <end position="292"/>
    </location>
</feature>
<dbReference type="EMBL" id="JBFCZG010000005">
    <property type="protein sequence ID" value="KAL3422612.1"/>
    <property type="molecule type" value="Genomic_DNA"/>
</dbReference>
<dbReference type="SUPFAM" id="SSF53474">
    <property type="entry name" value="alpha/beta-Hydrolases"/>
    <property type="match status" value="1"/>
</dbReference>
<dbReference type="PANTHER" id="PTHR17630">
    <property type="entry name" value="DIENELACTONE HYDROLASE"/>
    <property type="match status" value="1"/>
</dbReference>